<dbReference type="EMBL" id="BMJM01000014">
    <property type="protein sequence ID" value="GGE20343.1"/>
    <property type="molecule type" value="Genomic_DNA"/>
</dbReference>
<dbReference type="InterPro" id="IPR012999">
    <property type="entry name" value="Pyr_OxRdtase_I_AS"/>
</dbReference>
<reference evidence="13" key="2">
    <citation type="submission" date="2020-09" db="EMBL/GenBank/DDBJ databases">
        <authorList>
            <person name="Sun Q."/>
            <person name="Zhou Y."/>
        </authorList>
    </citation>
    <scope>NUCLEOTIDE SEQUENCE</scope>
    <source>
        <strain evidence="13">CGMCC 1.15519</strain>
    </source>
</reference>
<feature type="disulfide bond" description="Redox-active" evidence="9">
    <location>
        <begin position="11"/>
        <end position="16"/>
    </location>
</feature>
<evidence type="ECO:0000256" key="8">
    <source>
        <dbReference type="PIRSR" id="PIRSR000350-3"/>
    </source>
</evidence>
<keyword evidence="7 10" id="KW-0676">Redox-active center</keyword>
<dbReference type="PANTHER" id="PTHR43014">
    <property type="entry name" value="MERCURIC REDUCTASE"/>
    <property type="match status" value="1"/>
</dbReference>
<evidence type="ECO:0000256" key="5">
    <source>
        <dbReference type="ARBA" id="ARBA00023002"/>
    </source>
</evidence>
<evidence type="ECO:0000259" key="12">
    <source>
        <dbReference type="Pfam" id="PF07992"/>
    </source>
</evidence>
<feature type="domain" description="FAD/NAD(P)-binding" evidence="12">
    <location>
        <begin position="7"/>
        <end position="282"/>
    </location>
</feature>
<gene>
    <name evidence="13" type="primary">merA1</name>
    <name evidence="13" type="ORF">GCM10011529_28730</name>
</gene>
<keyword evidence="8" id="KW-0520">NAD</keyword>
<dbReference type="GO" id="GO:0016668">
    <property type="term" value="F:oxidoreductase activity, acting on a sulfur group of donors, NAD(P) as acceptor"/>
    <property type="evidence" value="ECO:0007669"/>
    <property type="project" value="InterPro"/>
</dbReference>
<feature type="binding site" evidence="8">
    <location>
        <begin position="145"/>
        <end position="152"/>
    </location>
    <ligand>
        <name>NAD(+)</name>
        <dbReference type="ChEBI" id="CHEBI:57540"/>
    </ligand>
</feature>
<dbReference type="GO" id="GO:0003955">
    <property type="term" value="F:NAD(P)H dehydrogenase (quinone) activity"/>
    <property type="evidence" value="ECO:0007669"/>
    <property type="project" value="TreeGrafter"/>
</dbReference>
<comment type="similarity">
    <text evidence="1 10">Belongs to the class-I pyridine nucleotide-disulfide oxidoreductase family.</text>
</comment>
<feature type="binding site" evidence="8">
    <location>
        <position position="20"/>
    </location>
    <ligand>
        <name>FAD</name>
        <dbReference type="ChEBI" id="CHEBI:57692"/>
    </ligand>
</feature>
<dbReference type="SUPFAM" id="SSF51905">
    <property type="entry name" value="FAD/NAD(P)-binding domain"/>
    <property type="match status" value="1"/>
</dbReference>
<keyword evidence="2 10" id="KW-0285">Flavoprotein</keyword>
<dbReference type="InterPro" id="IPR001100">
    <property type="entry name" value="Pyr_nuc-diS_OxRdtase"/>
</dbReference>
<sequence>MIERGAMGGDCLNTGCVPSKALIAAARRAHDLRTGARLGIAAADPEIDFAAVHAHVHRAIARIAPVDSVEHMTELGCEVIRGEAVLTGRSHVTVGGLALSAPRIVLAVGSRPLVPPIEGIAAIPYLTNETIFGLTERPEHLVIVGNGPVGVELAQAFRRLGSRVTVIAPGSALPKDDADATAVAVAVLRAEGVAFVTGEVVRAEAGVTVHIKDGSSIAGSHLLLAAGRSVDFAALGLAAAGIRHDAHGIATDARRRTSNPRIYAIGDCRPGPHFTHVSGYEGSNIVVEIGFGLPAKADYRALPWVTYTDPEVAQVGLTEAEARIRYGGKINVWREDFADNDRAIAEGDATGFVKLIKHGRKLVGATIVGPHAGDLILPAAMMVAGKASLLGVANLIVPYPNRAEHLKKAAFASQDALVFNRWTRGWAQLLARSRR</sequence>
<accession>A0A917EBN1</accession>
<comment type="caution">
    <text evidence="13">The sequence shown here is derived from an EMBL/GenBank/DDBJ whole genome shotgun (WGS) entry which is preliminary data.</text>
</comment>
<dbReference type="PROSITE" id="PS00076">
    <property type="entry name" value="PYRIDINE_REDOX_1"/>
    <property type="match status" value="1"/>
</dbReference>
<evidence type="ECO:0000256" key="1">
    <source>
        <dbReference type="ARBA" id="ARBA00007532"/>
    </source>
</evidence>
<comment type="cofactor">
    <cofactor evidence="8">
        <name>FAD</name>
        <dbReference type="ChEBI" id="CHEBI:57692"/>
    </cofactor>
    <text evidence="8">Binds 1 FAD per subunit.</text>
</comment>
<evidence type="ECO:0000256" key="2">
    <source>
        <dbReference type="ARBA" id="ARBA00022630"/>
    </source>
</evidence>
<keyword evidence="6" id="KW-1015">Disulfide bond</keyword>
<feature type="binding site" evidence="8">
    <location>
        <position position="227"/>
    </location>
    <ligand>
        <name>NAD(+)</name>
        <dbReference type="ChEBI" id="CHEBI:57540"/>
    </ligand>
</feature>
<feature type="binding site" evidence="8">
    <location>
        <position position="267"/>
    </location>
    <ligand>
        <name>FAD</name>
        <dbReference type="ChEBI" id="CHEBI:57692"/>
    </ligand>
</feature>
<keyword evidence="5 10" id="KW-0560">Oxidoreductase</keyword>
<dbReference type="Pfam" id="PF02852">
    <property type="entry name" value="Pyr_redox_dim"/>
    <property type="match status" value="1"/>
</dbReference>
<dbReference type="PIRSF" id="PIRSF000350">
    <property type="entry name" value="Mercury_reductase_MerA"/>
    <property type="match status" value="1"/>
</dbReference>
<evidence type="ECO:0000256" key="7">
    <source>
        <dbReference type="ARBA" id="ARBA00023284"/>
    </source>
</evidence>
<evidence type="ECO:0000256" key="6">
    <source>
        <dbReference type="ARBA" id="ARBA00023157"/>
    </source>
</evidence>
<dbReference type="AlphaFoldDB" id="A0A917EBN1"/>
<evidence type="ECO:0000256" key="9">
    <source>
        <dbReference type="PIRSR" id="PIRSR000350-4"/>
    </source>
</evidence>
<dbReference type="Proteomes" id="UP000635071">
    <property type="component" value="Unassembled WGS sequence"/>
</dbReference>
<dbReference type="PANTHER" id="PTHR43014:SF2">
    <property type="entry name" value="MERCURIC REDUCTASE"/>
    <property type="match status" value="1"/>
</dbReference>
<dbReference type="InterPro" id="IPR023753">
    <property type="entry name" value="FAD/NAD-binding_dom"/>
</dbReference>
<name>A0A917EBN1_9SPHN</name>
<dbReference type="SUPFAM" id="SSF55424">
    <property type="entry name" value="FAD/NAD-linked reductases, dimerisation (C-terminal) domain"/>
    <property type="match status" value="1"/>
</dbReference>
<dbReference type="InterPro" id="IPR016156">
    <property type="entry name" value="FAD/NAD-linked_Rdtase_dimer_sf"/>
</dbReference>
<evidence type="ECO:0000313" key="13">
    <source>
        <dbReference type="EMBL" id="GGE20343.1"/>
    </source>
</evidence>
<feature type="domain" description="Pyridine nucleotide-disulphide oxidoreductase dimerisation" evidence="11">
    <location>
        <begin position="303"/>
        <end position="410"/>
    </location>
</feature>
<proteinExistence type="inferred from homology"/>
<reference evidence="13" key="1">
    <citation type="journal article" date="2014" name="Int. J. Syst. Evol. Microbiol.">
        <title>Complete genome sequence of Corynebacterium casei LMG S-19264T (=DSM 44701T), isolated from a smear-ripened cheese.</title>
        <authorList>
            <consortium name="US DOE Joint Genome Institute (JGI-PGF)"/>
            <person name="Walter F."/>
            <person name="Albersmeier A."/>
            <person name="Kalinowski J."/>
            <person name="Ruckert C."/>
        </authorList>
    </citation>
    <scope>NUCLEOTIDE SEQUENCE</scope>
    <source>
        <strain evidence="13">CGMCC 1.15519</strain>
    </source>
</reference>
<evidence type="ECO:0000256" key="3">
    <source>
        <dbReference type="ARBA" id="ARBA00022827"/>
    </source>
</evidence>
<dbReference type="InterPro" id="IPR036188">
    <property type="entry name" value="FAD/NAD-bd_sf"/>
</dbReference>
<protein>
    <submittedName>
        <fullName evidence="13">Dihydrolipoamide dehydrogenase</fullName>
    </submittedName>
</protein>
<keyword evidence="3 8" id="KW-0274">FAD</keyword>
<dbReference type="GO" id="GO:0050660">
    <property type="term" value="F:flavin adenine dinucleotide binding"/>
    <property type="evidence" value="ECO:0007669"/>
    <property type="project" value="TreeGrafter"/>
</dbReference>
<dbReference type="PRINTS" id="PR00411">
    <property type="entry name" value="PNDRDTASEI"/>
</dbReference>
<dbReference type="PRINTS" id="PR00368">
    <property type="entry name" value="FADPNR"/>
</dbReference>
<evidence type="ECO:0000259" key="11">
    <source>
        <dbReference type="Pfam" id="PF02852"/>
    </source>
</evidence>
<organism evidence="13 14">
    <name type="scientific">Sandarakinorhabdus glacialis</name>
    <dbReference type="NCBI Taxonomy" id="1614636"/>
    <lineage>
        <taxon>Bacteria</taxon>
        <taxon>Pseudomonadati</taxon>
        <taxon>Pseudomonadota</taxon>
        <taxon>Alphaproteobacteria</taxon>
        <taxon>Sphingomonadales</taxon>
        <taxon>Sphingosinicellaceae</taxon>
        <taxon>Sandarakinorhabdus</taxon>
    </lineage>
</organism>
<dbReference type="FunFam" id="3.30.390.30:FF:000001">
    <property type="entry name" value="Dihydrolipoyl dehydrogenase"/>
    <property type="match status" value="1"/>
</dbReference>
<keyword evidence="4" id="KW-0521">NADP</keyword>
<keyword evidence="8" id="KW-0547">Nucleotide-binding</keyword>
<evidence type="ECO:0000256" key="4">
    <source>
        <dbReference type="ARBA" id="ARBA00022857"/>
    </source>
</evidence>
<dbReference type="Gene3D" id="3.50.50.60">
    <property type="entry name" value="FAD/NAD(P)-binding domain"/>
    <property type="match status" value="2"/>
</dbReference>
<dbReference type="InterPro" id="IPR004099">
    <property type="entry name" value="Pyr_nucl-diS_OxRdtase_dimer"/>
</dbReference>
<evidence type="ECO:0000256" key="10">
    <source>
        <dbReference type="RuleBase" id="RU003691"/>
    </source>
</evidence>
<keyword evidence="14" id="KW-1185">Reference proteome</keyword>
<dbReference type="Pfam" id="PF07992">
    <property type="entry name" value="Pyr_redox_2"/>
    <property type="match status" value="1"/>
</dbReference>
<dbReference type="Gene3D" id="3.30.390.30">
    <property type="match status" value="1"/>
</dbReference>
<evidence type="ECO:0000313" key="14">
    <source>
        <dbReference type="Proteomes" id="UP000635071"/>
    </source>
</evidence>